<evidence type="ECO:0000259" key="2">
    <source>
        <dbReference type="PROSITE" id="PS50003"/>
    </source>
</evidence>
<feature type="chain" id="PRO_5038068354" description="PH domain-containing protein" evidence="1">
    <location>
        <begin position="21"/>
        <end position="248"/>
    </location>
</feature>
<reference evidence="3" key="1">
    <citation type="submission" date="2022-07" db="EMBL/GenBank/DDBJ databases">
        <title>Evaluation of T. orientalis genome assembly methods using nanopore sequencing and analysis of variation between genomes.</title>
        <authorList>
            <person name="Yam J."/>
            <person name="Micallef M.L."/>
            <person name="Liu M."/>
            <person name="Djordjevic S.P."/>
            <person name="Bogema D.R."/>
            <person name="Jenkins C."/>
        </authorList>
    </citation>
    <scope>NUCLEOTIDE SEQUENCE</scope>
    <source>
        <strain evidence="3">Fish Creek</strain>
    </source>
</reference>
<dbReference type="PROSITE" id="PS50003">
    <property type="entry name" value="PH_DOMAIN"/>
    <property type="match status" value="1"/>
</dbReference>
<accession>A0A976M6L3</accession>
<keyword evidence="1" id="KW-0732">Signal</keyword>
<name>A0A976M6L3_THEOR</name>
<dbReference type="InterPro" id="IPR001849">
    <property type="entry name" value="PH_domain"/>
</dbReference>
<dbReference type="EMBL" id="CP056067">
    <property type="protein sequence ID" value="UKJ89419.1"/>
    <property type="molecule type" value="Genomic_DNA"/>
</dbReference>
<sequence length="248" mass="28085">MVFISKLVLFSLFYVRFINSKNSELVKDIPICGEGFKGLLNYKFGRDDDYLITIASFLTKNTLNLYTGNVIYKKIDLADCISPLETLNNKCFSIRSENNLPNILCATNTLERNEWMNAIDSSMMCQLTQIKSKLPLIPGEETLEDLEEEEPKGVNLFIHDGPSGRPEIYINGKTTKELEEQREAESLKKTTFNPVEDVNNLFVNASDNVEMDKAAPILTDEEALSEARAEAGLTSQIPTHGYYHYQHI</sequence>
<dbReference type="AlphaFoldDB" id="A0A976M6L3"/>
<protein>
    <recommendedName>
        <fullName evidence="2">PH domain-containing protein</fullName>
    </recommendedName>
</protein>
<organism evidence="3 4">
    <name type="scientific">Theileria orientalis</name>
    <dbReference type="NCBI Taxonomy" id="68886"/>
    <lineage>
        <taxon>Eukaryota</taxon>
        <taxon>Sar</taxon>
        <taxon>Alveolata</taxon>
        <taxon>Apicomplexa</taxon>
        <taxon>Aconoidasida</taxon>
        <taxon>Piroplasmida</taxon>
        <taxon>Theileriidae</taxon>
        <taxon>Theileria</taxon>
    </lineage>
</organism>
<gene>
    <name evidence="3" type="ORF">MACJ_002670</name>
</gene>
<feature type="signal peptide" evidence="1">
    <location>
        <begin position="1"/>
        <end position="20"/>
    </location>
</feature>
<dbReference type="Proteomes" id="UP000244803">
    <property type="component" value="Chromosome 4"/>
</dbReference>
<evidence type="ECO:0000313" key="4">
    <source>
        <dbReference type="Proteomes" id="UP000244803"/>
    </source>
</evidence>
<dbReference type="SUPFAM" id="SSF50729">
    <property type="entry name" value="PH domain-like"/>
    <property type="match status" value="1"/>
</dbReference>
<dbReference type="OrthoDB" id="340921at2759"/>
<feature type="domain" description="PH" evidence="2">
    <location>
        <begin position="1"/>
        <end position="124"/>
    </location>
</feature>
<proteinExistence type="predicted"/>
<evidence type="ECO:0000313" key="3">
    <source>
        <dbReference type="EMBL" id="UKJ89419.1"/>
    </source>
</evidence>
<evidence type="ECO:0000256" key="1">
    <source>
        <dbReference type="SAM" id="SignalP"/>
    </source>
</evidence>
<dbReference type="CDD" id="cd00821">
    <property type="entry name" value="PH"/>
    <property type="match status" value="1"/>
</dbReference>